<evidence type="ECO:0000313" key="4">
    <source>
        <dbReference type="WBParaSite" id="L893_g31399.t1"/>
    </source>
</evidence>
<proteinExistence type="predicted"/>
<keyword evidence="1" id="KW-0472">Membrane</keyword>
<reference evidence="4" key="1">
    <citation type="submission" date="2016-11" db="UniProtKB">
        <authorList>
            <consortium name="WormBaseParasite"/>
        </authorList>
    </citation>
    <scope>IDENTIFICATION</scope>
</reference>
<sequence>MICRAVVSLLVLISEVLASRNVSKAILLVPEVEEFHKESLKLNLTSKVRFSKVAERFPDLLCFAGDNCDELHKWIREKELVTSLDHGVIIAVSITLVLLLAIAVGTIVHSLVSCRIPSYRRPKYQNLLNGFRRIKKLLESERLAEKDRSEMAKLVKELFEARYDHLQQSDHHKKAFPLDFHPDTNTTVDEQLKRVFYGDPKNKPVQLNRAQEANDDI</sequence>
<organism evidence="3 4">
    <name type="scientific">Steinernema glaseri</name>
    <dbReference type="NCBI Taxonomy" id="37863"/>
    <lineage>
        <taxon>Eukaryota</taxon>
        <taxon>Metazoa</taxon>
        <taxon>Ecdysozoa</taxon>
        <taxon>Nematoda</taxon>
        <taxon>Chromadorea</taxon>
        <taxon>Rhabditida</taxon>
        <taxon>Tylenchina</taxon>
        <taxon>Panagrolaimomorpha</taxon>
        <taxon>Strongyloidoidea</taxon>
        <taxon>Steinernematidae</taxon>
        <taxon>Steinernema</taxon>
    </lineage>
</organism>
<name>A0A1I7ZZ85_9BILA</name>
<dbReference type="AlphaFoldDB" id="A0A1I7ZZ85"/>
<keyword evidence="3" id="KW-1185">Reference proteome</keyword>
<feature type="chain" id="PRO_5009314073" evidence="2">
    <location>
        <begin position="19"/>
        <end position="217"/>
    </location>
</feature>
<evidence type="ECO:0000313" key="3">
    <source>
        <dbReference type="Proteomes" id="UP000095287"/>
    </source>
</evidence>
<keyword evidence="1" id="KW-1133">Transmembrane helix</keyword>
<feature type="signal peptide" evidence="2">
    <location>
        <begin position="1"/>
        <end position="18"/>
    </location>
</feature>
<dbReference type="Proteomes" id="UP000095287">
    <property type="component" value="Unplaced"/>
</dbReference>
<protein>
    <submittedName>
        <fullName evidence="4">Uncharacterized protein</fullName>
    </submittedName>
</protein>
<dbReference type="WBParaSite" id="L893_g31399.t1">
    <property type="protein sequence ID" value="L893_g31399.t1"/>
    <property type="gene ID" value="L893_g31399"/>
</dbReference>
<keyword evidence="2" id="KW-0732">Signal</keyword>
<accession>A0A1I7ZZ85</accession>
<feature type="transmembrane region" description="Helical" evidence="1">
    <location>
        <begin position="88"/>
        <end position="112"/>
    </location>
</feature>
<keyword evidence="1" id="KW-0812">Transmembrane</keyword>
<evidence type="ECO:0000256" key="2">
    <source>
        <dbReference type="SAM" id="SignalP"/>
    </source>
</evidence>
<evidence type="ECO:0000256" key="1">
    <source>
        <dbReference type="SAM" id="Phobius"/>
    </source>
</evidence>